<proteinExistence type="predicted"/>
<accession>A0ABD4TJ16</accession>
<comment type="caution">
    <text evidence="2">The sequence shown here is derived from an EMBL/GenBank/DDBJ whole genome shotgun (WGS) entry which is preliminary data.</text>
</comment>
<evidence type="ECO:0000256" key="1">
    <source>
        <dbReference type="SAM" id="Phobius"/>
    </source>
</evidence>
<dbReference type="EMBL" id="VOTZ01000004">
    <property type="protein sequence ID" value="MCQ1537923.1"/>
    <property type="molecule type" value="Genomic_DNA"/>
</dbReference>
<keyword evidence="1" id="KW-0472">Membrane</keyword>
<reference evidence="2 3" key="1">
    <citation type="submission" date="2019-08" db="EMBL/GenBank/DDBJ databases">
        <authorList>
            <person name="Chen S.-C."/>
            <person name="Lai M.-C."/>
            <person name="You Y.-T."/>
        </authorList>
    </citation>
    <scope>NUCLEOTIDE SEQUENCE [LARGE SCALE GENOMIC DNA]</scope>
    <source>
        <strain evidence="2 3">P2F9704a</strain>
    </source>
</reference>
<sequence length="261" mass="28286">MDKKDGIIFLIGLVFIIVVAVVIKPMATGESPDLSLPDIPSIPGIGSEPGTYQIQPPTPVPLGQIRIPHPSTVEGAGIGAAPSQVWDGSPIQLGIGDPATYGLRLEDDRLQARTPIDEGPTTPRLATYATFSAGTGDGLTSGTPLTTEVFAIPFPRWEIWYTLETSTNPGEKIAGSDERLIGMAAYPRFTITVMDASDPSRVVATISPTEGGIIDNRLWEDEKFDPRPWSKKILEGGRSYYLIVERRLIDSYEIEIKVPVE</sequence>
<evidence type="ECO:0000313" key="2">
    <source>
        <dbReference type="EMBL" id="MCQ1537923.1"/>
    </source>
</evidence>
<dbReference type="RefSeq" id="WP_255331856.1">
    <property type="nucleotide sequence ID" value="NZ_VOTZ01000004.1"/>
</dbReference>
<keyword evidence="1" id="KW-1133">Transmembrane helix</keyword>
<name>A0ABD4TJ16_9EURY</name>
<protein>
    <submittedName>
        <fullName evidence="2">Uncharacterized protein</fullName>
    </submittedName>
</protein>
<dbReference type="Proteomes" id="UP001524383">
    <property type="component" value="Unassembled WGS sequence"/>
</dbReference>
<dbReference type="AlphaFoldDB" id="A0ABD4TJ16"/>
<keyword evidence="1" id="KW-0812">Transmembrane</keyword>
<feature type="transmembrane region" description="Helical" evidence="1">
    <location>
        <begin position="7"/>
        <end position="27"/>
    </location>
</feature>
<organism evidence="2 3">
    <name type="scientific">Methanocalculus taiwanensis</name>
    <dbReference type="NCBI Taxonomy" id="106207"/>
    <lineage>
        <taxon>Archaea</taxon>
        <taxon>Methanobacteriati</taxon>
        <taxon>Methanobacteriota</taxon>
        <taxon>Stenosarchaea group</taxon>
        <taxon>Methanomicrobia</taxon>
        <taxon>Methanomicrobiales</taxon>
        <taxon>Methanocalculaceae</taxon>
        <taxon>Methanocalculus</taxon>
    </lineage>
</organism>
<keyword evidence="3" id="KW-1185">Reference proteome</keyword>
<evidence type="ECO:0000313" key="3">
    <source>
        <dbReference type="Proteomes" id="UP001524383"/>
    </source>
</evidence>
<gene>
    <name evidence="2" type="ORF">FTO68_02825</name>
</gene>